<dbReference type="Gene3D" id="2.40.320.10">
    <property type="entry name" value="Hypothetical Protein Pfu-838710-001"/>
    <property type="match status" value="1"/>
</dbReference>
<evidence type="ECO:0008006" key="4">
    <source>
        <dbReference type="Google" id="ProtNLM"/>
    </source>
</evidence>
<reference evidence="2 3" key="1">
    <citation type="submission" date="2017-04" db="EMBL/GenBank/DDBJ databases">
        <authorList>
            <person name="Varghese N."/>
            <person name="Submissions S."/>
        </authorList>
    </citation>
    <scope>NUCLEOTIDE SEQUENCE [LARGE SCALE GENOMIC DNA]</scope>
    <source>
        <strain evidence="2 3">J12</strain>
    </source>
</reference>
<evidence type="ECO:0000256" key="1">
    <source>
        <dbReference type="SAM" id="SignalP"/>
    </source>
</evidence>
<gene>
    <name evidence="2" type="ORF">SAMN02744124_03405</name>
</gene>
<comment type="caution">
    <text evidence="2">The sequence shown here is derived from an EMBL/GenBank/DDBJ whole genome shotgun (WGS) entry which is preliminary data.</text>
</comment>
<accession>A0ABY1M0X4</accession>
<feature type="signal peptide" evidence="1">
    <location>
        <begin position="1"/>
        <end position="33"/>
    </location>
</feature>
<keyword evidence="1" id="KW-0732">Signal</keyword>
<dbReference type="RefSeq" id="WP_085279478.1">
    <property type="nucleotide sequence ID" value="NZ_FXAE01000042.1"/>
</dbReference>
<proteinExistence type="predicted"/>
<protein>
    <recommendedName>
        <fullName evidence="4">CYTH domain-containing protein</fullName>
    </recommendedName>
</protein>
<organism evidence="2 3">
    <name type="scientific">Paenibacillus barengoltzii J12</name>
    <dbReference type="NCBI Taxonomy" id="935846"/>
    <lineage>
        <taxon>Bacteria</taxon>
        <taxon>Bacillati</taxon>
        <taxon>Bacillota</taxon>
        <taxon>Bacilli</taxon>
        <taxon>Bacillales</taxon>
        <taxon>Paenibacillaceae</taxon>
        <taxon>Paenibacillus</taxon>
    </lineage>
</organism>
<feature type="chain" id="PRO_5045660179" description="CYTH domain-containing protein" evidence="1">
    <location>
        <begin position="34"/>
        <end position="286"/>
    </location>
</feature>
<sequence>MNIKAKIVKSMTATALTAAVLLTGWQTATDVQAASNAVPSYEVKFLLDAGKVLNADGSLQSSVTSEFHITSPADQQLVEYFDTHAQDLNGSGWNVRFRKKEDKKKYELTYKKRFTVTNGDINAALTAANQAGFDSSDDNYEAEVDWGYSKQTLSFSNDKEESASKGLTIPSESKVLDMLVDNIPGKLKNTNGSGWGKDMLKSSRAHGPVIVSKYEGEFNGLETDIEVMPIRTEDGTGMENLIEISFKTDSYDEAALNRTKLMNTLEAKGWLVHADSLKTNLILNRY</sequence>
<dbReference type="Proteomes" id="UP000192939">
    <property type="component" value="Unassembled WGS sequence"/>
</dbReference>
<keyword evidence="3" id="KW-1185">Reference proteome</keyword>
<name>A0ABY1M0X4_9BACL</name>
<dbReference type="EMBL" id="FXAE01000042">
    <property type="protein sequence ID" value="SMF51444.1"/>
    <property type="molecule type" value="Genomic_DNA"/>
</dbReference>
<evidence type="ECO:0000313" key="3">
    <source>
        <dbReference type="Proteomes" id="UP000192939"/>
    </source>
</evidence>
<evidence type="ECO:0000313" key="2">
    <source>
        <dbReference type="EMBL" id="SMF51444.1"/>
    </source>
</evidence>